<dbReference type="InterPro" id="IPR011877">
    <property type="entry name" value="Ribokinase"/>
</dbReference>
<dbReference type="Proteomes" id="UP000515160">
    <property type="component" value="Chromosome X"/>
</dbReference>
<evidence type="ECO:0000256" key="7">
    <source>
        <dbReference type="ARBA" id="ARBA00022741"/>
    </source>
</evidence>
<comment type="catalytic activity">
    <reaction evidence="13">
        <text>D-ribose + ATP = D-ribose 5-phosphate + ADP + H(+)</text>
        <dbReference type="Rhea" id="RHEA:13697"/>
        <dbReference type="ChEBI" id="CHEBI:15378"/>
        <dbReference type="ChEBI" id="CHEBI:30616"/>
        <dbReference type="ChEBI" id="CHEBI:47013"/>
        <dbReference type="ChEBI" id="CHEBI:78346"/>
        <dbReference type="ChEBI" id="CHEBI:456216"/>
        <dbReference type="EC" id="2.7.1.15"/>
    </reaction>
</comment>
<comment type="cofactor">
    <cofactor evidence="13">
        <name>Mg(2+)</name>
        <dbReference type="ChEBI" id="CHEBI:18420"/>
    </cofactor>
    <text evidence="13">Requires a divalent cation, most likely magnesium in vivo, as an electrophilic catalyst to aid phosphoryl group transfer. It is the chelate of the metal and the nucleotide that is the actual substrate.</text>
</comment>
<keyword evidence="6 13" id="KW-0479">Metal-binding</keyword>
<feature type="binding site" evidence="13">
    <location>
        <begin position="17"/>
        <end position="19"/>
    </location>
    <ligand>
        <name>substrate</name>
    </ligand>
</feature>
<evidence type="ECO:0000256" key="4">
    <source>
        <dbReference type="ARBA" id="ARBA00022490"/>
    </source>
</evidence>
<feature type="binding site" evidence="13">
    <location>
        <position position="299"/>
    </location>
    <ligand>
        <name>K(+)</name>
        <dbReference type="ChEBI" id="CHEBI:29103"/>
    </ligand>
</feature>
<keyword evidence="12 13" id="KW-0119">Carbohydrate metabolism</keyword>
<dbReference type="PANTHER" id="PTHR10584:SF166">
    <property type="entry name" value="RIBOKINASE"/>
    <property type="match status" value="1"/>
</dbReference>
<feature type="binding site" evidence="13">
    <location>
        <position position="296"/>
    </location>
    <ligand>
        <name>K(+)</name>
        <dbReference type="ChEBI" id="CHEBI:29103"/>
    </ligand>
</feature>
<protein>
    <recommendedName>
        <fullName evidence="3 13">Ribokinase</fullName>
        <shortName evidence="13">RK</shortName>
        <ecNumber evidence="2 13">2.7.1.15</ecNumber>
    </recommendedName>
</protein>
<dbReference type="CDD" id="cd01174">
    <property type="entry name" value="ribokinase"/>
    <property type="match status" value="1"/>
</dbReference>
<dbReference type="InterPro" id="IPR002139">
    <property type="entry name" value="Ribo/fructo_kinase"/>
</dbReference>
<keyword evidence="15" id="KW-1185">Reference proteome</keyword>
<evidence type="ECO:0000313" key="15">
    <source>
        <dbReference type="Proteomes" id="UP000515160"/>
    </source>
</evidence>
<keyword evidence="11 13" id="KW-0630">Potassium</keyword>
<dbReference type="HAMAP" id="MF_01987">
    <property type="entry name" value="Ribokinase"/>
    <property type="match status" value="1"/>
</dbReference>
<keyword evidence="9 13" id="KW-0067">ATP-binding</keyword>
<sequence length="309" mass="32204">MSSDTAALEVLVFGSAIIDFICYTPRLPAAGETLHGHKFQRGFGGKGANQCVAAARLGSKTALVAKLGDDSFGADYLQQLRLEQVNVQHVERVPGESTGIAQIAVADDGENNIIIVVGANNLLSTDDVGNAKQLFEQAKVLVCQLETPVPATLEALRQFKGVSIVNAAPALAQTPAELLKLASILCVNETEAALMTGVANISSISEATSATERLIDLGANTVIITLGKLGAVCAHKEADRLHSQYVAAPQVPPELVVDTTGAGDAFIGALAHHLARYPERKLVEHIAAACAVASKSVQLPGTQASFPRA</sequence>
<dbReference type="Pfam" id="PF00294">
    <property type="entry name" value="PfkB"/>
    <property type="match status" value="1"/>
</dbReference>
<gene>
    <name evidence="16" type="primary">LOC117577975</name>
</gene>
<feature type="domain" description="Carbohydrate kinase PfkB" evidence="14">
    <location>
        <begin position="9"/>
        <end position="307"/>
    </location>
</feature>
<dbReference type="PRINTS" id="PR00990">
    <property type="entry name" value="RIBOKINASE"/>
</dbReference>
<dbReference type="GO" id="GO:0019303">
    <property type="term" value="P:D-ribose catabolic process"/>
    <property type="evidence" value="ECO:0007669"/>
    <property type="project" value="UniProtKB-UniRule"/>
</dbReference>
<feature type="binding site" evidence="13">
    <location>
        <begin position="263"/>
        <end position="264"/>
    </location>
    <ligand>
        <name>ATP</name>
        <dbReference type="ChEBI" id="CHEBI:30616"/>
    </ligand>
</feature>
<comment type="similarity">
    <text evidence="1">Belongs to the carbohydrate kinase pfkB family.</text>
</comment>
<evidence type="ECO:0000256" key="13">
    <source>
        <dbReference type="HAMAP-Rule" id="MF_03215"/>
    </source>
</evidence>
<feature type="binding site" evidence="13">
    <location>
        <position position="301"/>
    </location>
    <ligand>
        <name>K(+)</name>
        <dbReference type="ChEBI" id="CHEBI:29103"/>
    </ligand>
</feature>
<feature type="binding site" evidence="13">
    <location>
        <position position="260"/>
    </location>
    <ligand>
        <name>K(+)</name>
        <dbReference type="ChEBI" id="CHEBI:29103"/>
    </ligand>
</feature>
<dbReference type="OrthoDB" id="415590at2759"/>
<dbReference type="FunFam" id="3.40.1190.20:FF:000010">
    <property type="entry name" value="Ribokinase"/>
    <property type="match status" value="1"/>
</dbReference>
<feature type="binding site" evidence="13">
    <location>
        <position position="188"/>
    </location>
    <ligand>
        <name>ATP</name>
        <dbReference type="ChEBI" id="CHEBI:30616"/>
    </ligand>
</feature>
<comment type="pathway">
    <text evidence="13">Carbohydrate metabolism; D-ribose degradation; D-ribose 5-phosphate from beta-D-ribopyranose: step 2/2.</text>
</comment>
<dbReference type="RefSeq" id="XP_034118947.1">
    <property type="nucleotide sequence ID" value="XM_034263056.2"/>
</dbReference>
<keyword evidence="5 13" id="KW-0808">Transferase</keyword>
<comment type="activity regulation">
    <text evidence="13">Activated by a monovalent cation that binds near, but not in, the active site. The most likely occupant of the site in vivo is potassium. Ion binding induces a conformational change that may alter substrate affinity.</text>
</comment>
<dbReference type="PROSITE" id="PS00584">
    <property type="entry name" value="PFKB_KINASES_2"/>
    <property type="match status" value="1"/>
</dbReference>
<accession>A0A6P8ZFY2</accession>
<dbReference type="GeneID" id="117577975"/>
<proteinExistence type="inferred from homology"/>
<keyword evidence="7 13" id="KW-0547">Nucleotide-binding</keyword>
<dbReference type="GO" id="GO:0005829">
    <property type="term" value="C:cytosol"/>
    <property type="evidence" value="ECO:0007669"/>
    <property type="project" value="TreeGrafter"/>
</dbReference>
<dbReference type="GO" id="GO:0004747">
    <property type="term" value="F:ribokinase activity"/>
    <property type="evidence" value="ECO:0007669"/>
    <property type="project" value="UniProtKB-UniRule"/>
</dbReference>
<dbReference type="GO" id="GO:0005524">
    <property type="term" value="F:ATP binding"/>
    <property type="evidence" value="ECO:0007669"/>
    <property type="project" value="UniProtKB-UniRule"/>
</dbReference>
<feature type="binding site" evidence="13">
    <location>
        <begin position="45"/>
        <end position="49"/>
    </location>
    <ligand>
        <name>substrate</name>
    </ligand>
</feature>
<evidence type="ECO:0000256" key="10">
    <source>
        <dbReference type="ARBA" id="ARBA00022842"/>
    </source>
</evidence>
<evidence type="ECO:0000256" key="2">
    <source>
        <dbReference type="ARBA" id="ARBA00012035"/>
    </source>
</evidence>
<dbReference type="UniPathway" id="UPA00916">
    <property type="reaction ID" value="UER00889"/>
</dbReference>
<evidence type="ECO:0000256" key="3">
    <source>
        <dbReference type="ARBA" id="ARBA00016943"/>
    </source>
</evidence>
<dbReference type="Gene3D" id="3.40.1190.20">
    <property type="match status" value="1"/>
</dbReference>
<keyword evidence="8 13" id="KW-0418">Kinase</keyword>
<feature type="active site" description="Proton acceptor" evidence="13">
    <location>
        <position position="264"/>
    </location>
</feature>
<keyword evidence="10 13" id="KW-0460">Magnesium</keyword>
<dbReference type="GO" id="GO:0046872">
    <property type="term" value="F:metal ion binding"/>
    <property type="evidence" value="ECO:0007669"/>
    <property type="project" value="UniProtKB-KW"/>
</dbReference>
<evidence type="ECO:0000256" key="1">
    <source>
        <dbReference type="ARBA" id="ARBA00005380"/>
    </source>
</evidence>
<evidence type="ECO:0000256" key="5">
    <source>
        <dbReference type="ARBA" id="ARBA00022679"/>
    </source>
</evidence>
<name>A0A6P8ZFY2_DROAB</name>
<dbReference type="PANTHER" id="PTHR10584">
    <property type="entry name" value="SUGAR KINASE"/>
    <property type="match status" value="1"/>
</dbReference>
<keyword evidence="13" id="KW-0539">Nucleus</keyword>
<organism evidence="15 16">
    <name type="scientific">Drosophila albomicans</name>
    <name type="common">Fruit fly</name>
    <dbReference type="NCBI Taxonomy" id="7291"/>
    <lineage>
        <taxon>Eukaryota</taxon>
        <taxon>Metazoa</taxon>
        <taxon>Ecdysozoa</taxon>
        <taxon>Arthropoda</taxon>
        <taxon>Hexapoda</taxon>
        <taxon>Insecta</taxon>
        <taxon>Pterygota</taxon>
        <taxon>Neoptera</taxon>
        <taxon>Endopterygota</taxon>
        <taxon>Diptera</taxon>
        <taxon>Brachycera</taxon>
        <taxon>Muscomorpha</taxon>
        <taxon>Ephydroidea</taxon>
        <taxon>Drosophilidae</taxon>
        <taxon>Drosophila</taxon>
    </lineage>
</organism>
<comment type="similarity">
    <text evidence="13">Belongs to the carbohydrate kinase PfkB family. Ribokinase subfamily.</text>
</comment>
<comment type="subunit">
    <text evidence="13">Homodimer.</text>
</comment>
<evidence type="ECO:0000259" key="14">
    <source>
        <dbReference type="Pfam" id="PF00294"/>
    </source>
</evidence>
<dbReference type="SUPFAM" id="SSF53613">
    <property type="entry name" value="Ribokinase-like"/>
    <property type="match status" value="1"/>
</dbReference>
<dbReference type="GO" id="GO:0005634">
    <property type="term" value="C:nucleus"/>
    <property type="evidence" value="ECO:0007669"/>
    <property type="project" value="UniProtKB-SubCell"/>
</dbReference>
<feature type="binding site" evidence="13">
    <location>
        <position position="258"/>
    </location>
    <ligand>
        <name>K(+)</name>
        <dbReference type="ChEBI" id="CHEBI:29103"/>
    </ligand>
</feature>
<dbReference type="InterPro" id="IPR011611">
    <property type="entry name" value="PfkB_dom"/>
</dbReference>
<dbReference type="AlphaFoldDB" id="A0A6P8ZFY2"/>
<evidence type="ECO:0000256" key="6">
    <source>
        <dbReference type="ARBA" id="ARBA00022723"/>
    </source>
</evidence>
<evidence type="ECO:0000256" key="11">
    <source>
        <dbReference type="ARBA" id="ARBA00022958"/>
    </source>
</evidence>
<keyword evidence="4 13" id="KW-0963">Cytoplasm</keyword>
<dbReference type="InterPro" id="IPR029056">
    <property type="entry name" value="Ribokinase-like"/>
</dbReference>
<comment type="subcellular location">
    <subcellularLocation>
        <location evidence="13">Cytoplasm</location>
    </subcellularLocation>
    <subcellularLocation>
        <location evidence="13">Nucleus</location>
    </subcellularLocation>
</comment>
<comment type="caution">
    <text evidence="13">Lacks conserved residue(s) required for the propagation of feature annotation.</text>
</comment>
<reference evidence="16" key="1">
    <citation type="submission" date="2025-08" db="UniProtKB">
        <authorList>
            <consortium name="RefSeq"/>
        </authorList>
    </citation>
    <scope>IDENTIFICATION</scope>
    <source>
        <strain evidence="16">15112-1751.03</strain>
        <tissue evidence="16">Whole Adult</tissue>
    </source>
</reference>
<feature type="binding site" evidence="13">
    <location>
        <begin position="225"/>
        <end position="230"/>
    </location>
    <ligand>
        <name>ATP</name>
        <dbReference type="ChEBI" id="CHEBI:30616"/>
    </ligand>
</feature>
<feature type="binding site" evidence="13">
    <location>
        <position position="146"/>
    </location>
    <ligand>
        <name>substrate</name>
    </ligand>
</feature>
<evidence type="ECO:0000313" key="16">
    <source>
        <dbReference type="RefSeq" id="XP_034118947.1"/>
    </source>
</evidence>
<feature type="binding site" evidence="13">
    <location>
        <position position="305"/>
    </location>
    <ligand>
        <name>K(+)</name>
        <dbReference type="ChEBI" id="CHEBI:29103"/>
    </ligand>
</feature>
<feature type="binding site" evidence="13">
    <location>
        <position position="264"/>
    </location>
    <ligand>
        <name>substrate</name>
    </ligand>
</feature>
<comment type="function">
    <text evidence="13">Catalyzes the phosphorylation of ribose at O-5 in a reaction requiring ATP and magnesium. The resulting D-ribose-5-phosphate can then be used either for sythesis of nucleotides, histidine, and tryptophan, or as a component of the pentose phosphate pathway.</text>
</comment>
<evidence type="ECO:0000256" key="8">
    <source>
        <dbReference type="ARBA" id="ARBA00022777"/>
    </source>
</evidence>
<dbReference type="EC" id="2.7.1.15" evidence="2 13"/>
<evidence type="ECO:0000256" key="12">
    <source>
        <dbReference type="ARBA" id="ARBA00023277"/>
    </source>
</evidence>
<dbReference type="InterPro" id="IPR002173">
    <property type="entry name" value="Carboh/pur_kinase_PfkB_CS"/>
</dbReference>
<evidence type="ECO:0000256" key="9">
    <source>
        <dbReference type="ARBA" id="ARBA00022840"/>
    </source>
</evidence>